<keyword evidence="3 9" id="KW-0813">Transport</keyword>
<evidence type="ECO:0000259" key="10">
    <source>
        <dbReference type="PROSITE" id="PS50928"/>
    </source>
</evidence>
<feature type="transmembrane region" description="Helical" evidence="9">
    <location>
        <begin position="12"/>
        <end position="37"/>
    </location>
</feature>
<evidence type="ECO:0000256" key="3">
    <source>
        <dbReference type="ARBA" id="ARBA00022448"/>
    </source>
</evidence>
<feature type="transmembrane region" description="Helical" evidence="9">
    <location>
        <begin position="82"/>
        <end position="107"/>
    </location>
</feature>
<protein>
    <submittedName>
        <fullName evidence="11">ABC transporter permease</fullName>
    </submittedName>
</protein>
<dbReference type="EMBL" id="JAELXT010000023">
    <property type="protein sequence ID" value="MBJ6127305.1"/>
    <property type="molecule type" value="Genomic_DNA"/>
</dbReference>
<name>A0ABS0Y5K0_9HYPH</name>
<dbReference type="Proteomes" id="UP000620670">
    <property type="component" value="Unassembled WGS sequence"/>
</dbReference>
<feature type="transmembrane region" description="Helical" evidence="9">
    <location>
        <begin position="150"/>
        <end position="173"/>
    </location>
</feature>
<keyword evidence="12" id="KW-1185">Reference proteome</keyword>
<reference evidence="12" key="1">
    <citation type="submission" date="2020-12" db="EMBL/GenBank/DDBJ databases">
        <title>Hymenobacter sp.</title>
        <authorList>
            <person name="Kim M.K."/>
        </authorList>
    </citation>
    <scope>NUCLEOTIDE SEQUENCE [LARGE SCALE GENOMIC DNA]</scope>
    <source>
        <strain evidence="12">BT325</strain>
    </source>
</reference>
<evidence type="ECO:0000256" key="6">
    <source>
        <dbReference type="ARBA" id="ARBA00022692"/>
    </source>
</evidence>
<keyword evidence="5" id="KW-0997">Cell inner membrane</keyword>
<keyword evidence="7 9" id="KW-1133">Transmembrane helix</keyword>
<keyword evidence="6 9" id="KW-0812">Transmembrane</keyword>
<feature type="domain" description="ABC transmembrane type-1" evidence="10">
    <location>
        <begin position="13"/>
        <end position="212"/>
    </location>
</feature>
<evidence type="ECO:0000256" key="8">
    <source>
        <dbReference type="ARBA" id="ARBA00023136"/>
    </source>
</evidence>
<evidence type="ECO:0000256" key="9">
    <source>
        <dbReference type="RuleBase" id="RU363032"/>
    </source>
</evidence>
<dbReference type="PANTHER" id="PTHR30133">
    <property type="entry name" value="CATIONIC AMINO ACID TRANSPORTER, MEMBRANE COMPONENT"/>
    <property type="match status" value="1"/>
</dbReference>
<dbReference type="InterPro" id="IPR035906">
    <property type="entry name" value="MetI-like_sf"/>
</dbReference>
<feature type="transmembrane region" description="Helical" evidence="9">
    <location>
        <begin position="58"/>
        <end position="76"/>
    </location>
</feature>
<dbReference type="Pfam" id="PF00528">
    <property type="entry name" value="BPD_transp_1"/>
    <property type="match status" value="1"/>
</dbReference>
<proteinExistence type="inferred from homology"/>
<comment type="caution">
    <text evidence="11">The sequence shown here is derived from an EMBL/GenBank/DDBJ whole genome shotgun (WGS) entry which is preliminary data.</text>
</comment>
<keyword evidence="8 9" id="KW-0472">Membrane</keyword>
<dbReference type="InterPro" id="IPR000515">
    <property type="entry name" value="MetI-like"/>
</dbReference>
<sequence>MLHGYLPAILGGLQSTVSVAGTSLVIACVFGMIGAAAKLSSARTPRVVAETYTTIIRGVPDLVLMLLIFYGGQIAINEVADYYGWGYIDIDPFIAGTMTMGFIYGAFLTETFRGAIMAIPRGQIEAGQAFGLTRCEVLRRITLPQMVRHALPGFTNSWLVMLKASALVSIIGLDDMVHRANLASAATRKPFTFYATIALIYLALTTISILALRWVESRYSHGVRKVEFR</sequence>
<gene>
    <name evidence="11" type="ORF">JAO75_18025</name>
</gene>
<evidence type="ECO:0000256" key="7">
    <source>
        <dbReference type="ARBA" id="ARBA00022989"/>
    </source>
</evidence>
<evidence type="ECO:0000256" key="5">
    <source>
        <dbReference type="ARBA" id="ARBA00022519"/>
    </source>
</evidence>
<dbReference type="InterPro" id="IPR010065">
    <property type="entry name" value="AA_ABC_transptr_permease_3TM"/>
</dbReference>
<dbReference type="CDD" id="cd06261">
    <property type="entry name" value="TM_PBP2"/>
    <property type="match status" value="1"/>
</dbReference>
<organism evidence="11 12">
    <name type="scientific">Microvirga splendida</name>
    <dbReference type="NCBI Taxonomy" id="2795727"/>
    <lineage>
        <taxon>Bacteria</taxon>
        <taxon>Pseudomonadati</taxon>
        <taxon>Pseudomonadota</taxon>
        <taxon>Alphaproteobacteria</taxon>
        <taxon>Hyphomicrobiales</taxon>
        <taxon>Methylobacteriaceae</taxon>
        <taxon>Microvirga</taxon>
    </lineage>
</organism>
<evidence type="ECO:0000256" key="4">
    <source>
        <dbReference type="ARBA" id="ARBA00022475"/>
    </source>
</evidence>
<comment type="subcellular location">
    <subcellularLocation>
        <location evidence="1">Cell inner membrane</location>
        <topology evidence="1">Multi-pass membrane protein</topology>
    </subcellularLocation>
    <subcellularLocation>
        <location evidence="9">Cell membrane</location>
        <topology evidence="9">Multi-pass membrane protein</topology>
    </subcellularLocation>
</comment>
<feature type="transmembrane region" description="Helical" evidence="9">
    <location>
        <begin position="193"/>
        <end position="215"/>
    </location>
</feature>
<evidence type="ECO:0000256" key="1">
    <source>
        <dbReference type="ARBA" id="ARBA00004429"/>
    </source>
</evidence>
<evidence type="ECO:0000313" key="11">
    <source>
        <dbReference type="EMBL" id="MBJ6127305.1"/>
    </source>
</evidence>
<keyword evidence="4" id="KW-1003">Cell membrane</keyword>
<dbReference type="SUPFAM" id="SSF161098">
    <property type="entry name" value="MetI-like"/>
    <property type="match status" value="1"/>
</dbReference>
<comment type="similarity">
    <text evidence="2">Belongs to the binding-protein-dependent transport system permease family. HisMQ subfamily.</text>
</comment>
<dbReference type="NCBIfam" id="TIGR01726">
    <property type="entry name" value="HEQRo_perm_3TM"/>
    <property type="match status" value="1"/>
</dbReference>
<evidence type="ECO:0000256" key="2">
    <source>
        <dbReference type="ARBA" id="ARBA00010072"/>
    </source>
</evidence>
<dbReference type="InterPro" id="IPR051613">
    <property type="entry name" value="ABC_transp_permease_HisMQ"/>
</dbReference>
<dbReference type="Gene3D" id="1.10.3720.10">
    <property type="entry name" value="MetI-like"/>
    <property type="match status" value="1"/>
</dbReference>
<evidence type="ECO:0000313" key="12">
    <source>
        <dbReference type="Proteomes" id="UP000620670"/>
    </source>
</evidence>
<dbReference type="PROSITE" id="PS50928">
    <property type="entry name" value="ABC_TM1"/>
    <property type="match status" value="1"/>
</dbReference>
<accession>A0ABS0Y5K0</accession>